<dbReference type="GO" id="GO:0090563">
    <property type="term" value="F:protein-phosphocysteine-sugar phosphotransferase activity"/>
    <property type="evidence" value="ECO:0007669"/>
    <property type="project" value="TreeGrafter"/>
</dbReference>
<keyword evidence="4" id="KW-0813">Transport</keyword>
<evidence type="ECO:0000256" key="4">
    <source>
        <dbReference type="ARBA" id="ARBA00022448"/>
    </source>
</evidence>
<evidence type="ECO:0000256" key="11">
    <source>
        <dbReference type="ARBA" id="ARBA00022989"/>
    </source>
</evidence>
<dbReference type="InterPro" id="IPR003352">
    <property type="entry name" value="PTS_EIIC"/>
</dbReference>
<comment type="catalytic activity">
    <reaction evidence="1">
        <text>D-mannitol(out) + N(pros)-phospho-L-histidyl-[protein] = D-mannitol 1-phosphate(in) + L-histidyl-[protein]</text>
        <dbReference type="Rhea" id="RHEA:33363"/>
        <dbReference type="Rhea" id="RHEA-COMP:9745"/>
        <dbReference type="Rhea" id="RHEA-COMP:9746"/>
        <dbReference type="ChEBI" id="CHEBI:16899"/>
        <dbReference type="ChEBI" id="CHEBI:29979"/>
        <dbReference type="ChEBI" id="CHEBI:61381"/>
        <dbReference type="ChEBI" id="CHEBI:64837"/>
        <dbReference type="EC" id="2.7.1.197"/>
    </reaction>
</comment>
<dbReference type="Proteomes" id="UP000345637">
    <property type="component" value="Unassembled WGS sequence"/>
</dbReference>
<keyword evidence="11 13" id="KW-1133">Transmembrane helix</keyword>
<keyword evidence="6" id="KW-0597">Phosphoprotein</keyword>
<sequence length="502" mass="53805">MNKTSLRARMQSFGGFLTAMVIPNIGAFMAWGFITALFIPAGWLPNKEFGSLVEPMIRYMLPMLVGYTGGNMVGGKRGAVIGTVGTMGVIVGTNVPMLLGAMAMGPLGGLVSKYIDRLLENRIPAGLENVVQNFAMGLAGMVLALLGYEFIGPFMLAITNVIAYAIDSLLKTGYLPTLALLIEPTRVLFLNNAIDQAIFYQLGMKDAAVNGSSIFFMVFASPGPGLGLLLAFCLFGKGMAKKSAPAATIIHIFGGIHEMYFPYVYMKPLMIIPLMIGSAAGIEVFSLMHAGLVAGATPGSIFAFMALTPPGKFLATLSGIGSAAIVTFIGASIVLKFDRSAEENDSFSSSQEIMQTTKAAGMSEAYANAKQEIQATSSRDKERAVPVSSLRFIAFACDAGAGSSAMGATTFRKKLQKLGLPYEITVKHFAIESIPDEADLVVVHQNLAERVRMSKDVPIIEIKNYLGDPRLEELLQEMKKLALDTSEIPCQMPRLSRPFRAV</sequence>
<comment type="subcellular location">
    <subcellularLocation>
        <location evidence="2">Cell membrane</location>
        <topology evidence="2">Multi-pass membrane protein</topology>
    </subcellularLocation>
</comment>
<dbReference type="InterPro" id="IPR013011">
    <property type="entry name" value="PTS_EIIB_2"/>
</dbReference>
<evidence type="ECO:0000256" key="5">
    <source>
        <dbReference type="ARBA" id="ARBA00022475"/>
    </source>
</evidence>
<feature type="transmembrane region" description="Helical" evidence="13">
    <location>
        <begin position="269"/>
        <end position="293"/>
    </location>
</feature>
<dbReference type="AlphaFoldDB" id="A0A485D3C4"/>
<feature type="domain" description="PTS EIIB type-2" evidence="14">
    <location>
        <begin position="391"/>
        <end position="483"/>
    </location>
</feature>
<evidence type="ECO:0000256" key="13">
    <source>
        <dbReference type="SAM" id="Phobius"/>
    </source>
</evidence>
<dbReference type="CDD" id="cd05567">
    <property type="entry name" value="PTS_IIB_mannitol"/>
    <property type="match status" value="1"/>
</dbReference>
<feature type="transmembrane region" description="Helical" evidence="13">
    <location>
        <begin position="214"/>
        <end position="235"/>
    </location>
</feature>
<evidence type="ECO:0000256" key="1">
    <source>
        <dbReference type="ARBA" id="ARBA00001655"/>
    </source>
</evidence>
<dbReference type="EC" id="2.7.1.197" evidence="3"/>
<dbReference type="GO" id="GO:0009401">
    <property type="term" value="P:phosphoenolpyruvate-dependent sugar phosphotransferase system"/>
    <property type="evidence" value="ECO:0007669"/>
    <property type="project" value="UniProtKB-KW"/>
</dbReference>
<evidence type="ECO:0000256" key="8">
    <source>
        <dbReference type="ARBA" id="ARBA00022679"/>
    </source>
</evidence>
<dbReference type="InterPro" id="IPR013014">
    <property type="entry name" value="PTS_EIIC_2"/>
</dbReference>
<feature type="transmembrane region" description="Helical" evidence="13">
    <location>
        <begin position="135"/>
        <end position="166"/>
    </location>
</feature>
<dbReference type="GO" id="GO:0005886">
    <property type="term" value="C:plasma membrane"/>
    <property type="evidence" value="ECO:0007669"/>
    <property type="project" value="UniProtKB-SubCell"/>
</dbReference>
<dbReference type="Pfam" id="PF02302">
    <property type="entry name" value="PTS_IIB"/>
    <property type="match status" value="1"/>
</dbReference>
<dbReference type="PROSITE" id="PS51099">
    <property type="entry name" value="PTS_EIIB_TYPE_2"/>
    <property type="match status" value="1"/>
</dbReference>
<evidence type="ECO:0000256" key="9">
    <source>
        <dbReference type="ARBA" id="ARBA00022683"/>
    </source>
</evidence>
<feature type="transmembrane region" description="Helical" evidence="13">
    <location>
        <begin position="313"/>
        <end position="335"/>
    </location>
</feature>
<dbReference type="InterPro" id="IPR029503">
    <property type="entry name" value="PTS_EIIB_mannitol"/>
</dbReference>
<dbReference type="InterPro" id="IPR050893">
    <property type="entry name" value="Sugar_PTS"/>
</dbReference>
<dbReference type="PANTHER" id="PTHR30181:SF2">
    <property type="entry name" value="PTS SYSTEM MANNITOL-SPECIFIC EIICBA COMPONENT"/>
    <property type="match status" value="1"/>
</dbReference>
<evidence type="ECO:0000256" key="6">
    <source>
        <dbReference type="ARBA" id="ARBA00022553"/>
    </source>
</evidence>
<dbReference type="Pfam" id="PF02378">
    <property type="entry name" value="PTS_EIIC"/>
    <property type="match status" value="1"/>
</dbReference>
<dbReference type="Gene3D" id="3.40.50.2300">
    <property type="match status" value="1"/>
</dbReference>
<dbReference type="SUPFAM" id="SSF52794">
    <property type="entry name" value="PTS system IIB component-like"/>
    <property type="match status" value="1"/>
</dbReference>
<feature type="domain" description="PTS EIIC type-2" evidence="15">
    <location>
        <begin position="13"/>
        <end position="341"/>
    </location>
</feature>
<evidence type="ECO:0000313" key="16">
    <source>
        <dbReference type="EMBL" id="VFS91582.1"/>
    </source>
</evidence>
<keyword evidence="12 13" id="KW-0472">Membrane</keyword>
<keyword evidence="5" id="KW-1003">Cell membrane</keyword>
<evidence type="ECO:0000259" key="14">
    <source>
        <dbReference type="PROSITE" id="PS51099"/>
    </source>
</evidence>
<evidence type="ECO:0000256" key="12">
    <source>
        <dbReference type="ARBA" id="ARBA00023136"/>
    </source>
</evidence>
<organism evidence="16 17">
    <name type="scientific">Raoultella planticola</name>
    <name type="common">Klebsiella planticola</name>
    <dbReference type="NCBI Taxonomy" id="575"/>
    <lineage>
        <taxon>Bacteria</taxon>
        <taxon>Pseudomonadati</taxon>
        <taxon>Pseudomonadota</taxon>
        <taxon>Gammaproteobacteria</taxon>
        <taxon>Enterobacterales</taxon>
        <taxon>Enterobacteriaceae</taxon>
        <taxon>Klebsiella/Raoultella group</taxon>
        <taxon>Raoultella</taxon>
    </lineage>
</organism>
<dbReference type="GO" id="GO:0022872">
    <property type="term" value="F:protein-N(PI)-phosphohistidine-mannitol phosphotransferase system transmembrane transporter activity"/>
    <property type="evidence" value="ECO:0007669"/>
    <property type="project" value="InterPro"/>
</dbReference>
<feature type="transmembrane region" description="Helical" evidence="13">
    <location>
        <begin position="56"/>
        <end position="74"/>
    </location>
</feature>
<proteinExistence type="predicted"/>
<dbReference type="PROSITE" id="PS51104">
    <property type="entry name" value="PTS_EIIC_TYPE_2"/>
    <property type="match status" value="1"/>
</dbReference>
<evidence type="ECO:0000313" key="17">
    <source>
        <dbReference type="Proteomes" id="UP000345637"/>
    </source>
</evidence>
<dbReference type="PANTHER" id="PTHR30181">
    <property type="entry name" value="MANNITOL PERMEASE IIC COMPONENT"/>
    <property type="match status" value="1"/>
</dbReference>
<name>A0A485D3C4_RAOPL</name>
<evidence type="ECO:0000256" key="2">
    <source>
        <dbReference type="ARBA" id="ARBA00004651"/>
    </source>
</evidence>
<evidence type="ECO:0000259" key="15">
    <source>
        <dbReference type="PROSITE" id="PS51104"/>
    </source>
</evidence>
<keyword evidence="10 13" id="KW-0812">Transmembrane</keyword>
<reference evidence="16 17" key="1">
    <citation type="submission" date="2019-03" db="EMBL/GenBank/DDBJ databases">
        <authorList>
            <consortium name="Pathogen Informatics"/>
        </authorList>
    </citation>
    <scope>NUCLEOTIDE SEQUENCE [LARGE SCALE GENOMIC DNA]</scope>
    <source>
        <strain evidence="16 17">NCTC12998</strain>
    </source>
</reference>
<keyword evidence="8" id="KW-0808">Transferase</keyword>
<dbReference type="EMBL" id="CAADJE010000040">
    <property type="protein sequence ID" value="VFS91582.1"/>
    <property type="molecule type" value="Genomic_DNA"/>
</dbReference>
<evidence type="ECO:0000256" key="3">
    <source>
        <dbReference type="ARBA" id="ARBA00011909"/>
    </source>
</evidence>
<evidence type="ECO:0000256" key="10">
    <source>
        <dbReference type="ARBA" id="ARBA00022692"/>
    </source>
</evidence>
<protein>
    <recommendedName>
        <fullName evidence="3">protein-N(pi)-phosphohistidine--D-mannitol phosphotransferase</fullName>
        <ecNumber evidence="3">2.7.1.197</ecNumber>
    </recommendedName>
</protein>
<dbReference type="InterPro" id="IPR003501">
    <property type="entry name" value="PTS_EIIB_2/3"/>
</dbReference>
<gene>
    <name evidence="16" type="primary">mtlA_6</name>
    <name evidence="16" type="ORF">NCTC12998_07178</name>
</gene>
<keyword evidence="7" id="KW-0762">Sugar transport</keyword>
<keyword evidence="9" id="KW-0598">Phosphotransferase system</keyword>
<accession>A0A485D3C4</accession>
<evidence type="ECO:0000256" key="7">
    <source>
        <dbReference type="ARBA" id="ARBA00022597"/>
    </source>
</evidence>
<feature type="transmembrane region" description="Helical" evidence="13">
    <location>
        <begin position="21"/>
        <end position="44"/>
    </location>
</feature>
<dbReference type="InterPro" id="IPR036095">
    <property type="entry name" value="PTS_EIIB-like_sf"/>
</dbReference>